<gene>
    <name evidence="1" type="ORF">TRIUR3_08003</name>
</gene>
<name>M7YL19_TRIUA</name>
<dbReference type="EMBL" id="KD253347">
    <property type="protein sequence ID" value="EMS47997.1"/>
    <property type="molecule type" value="Genomic_DNA"/>
</dbReference>
<proteinExistence type="predicted"/>
<evidence type="ECO:0000313" key="1">
    <source>
        <dbReference type="EMBL" id="EMS47997.1"/>
    </source>
</evidence>
<reference evidence="1" key="1">
    <citation type="journal article" date="2013" name="Nature">
        <title>Draft genome of the wheat A-genome progenitor Triticum urartu.</title>
        <authorList>
            <person name="Ling H.Q."/>
            <person name="Zhao S."/>
            <person name="Liu D."/>
            <person name="Wang J."/>
            <person name="Sun H."/>
            <person name="Zhang C."/>
            <person name="Fan H."/>
            <person name="Li D."/>
            <person name="Dong L."/>
            <person name="Tao Y."/>
            <person name="Gao C."/>
            <person name="Wu H."/>
            <person name="Li Y."/>
            <person name="Cui Y."/>
            <person name="Guo X."/>
            <person name="Zheng S."/>
            <person name="Wang B."/>
            <person name="Yu K."/>
            <person name="Liang Q."/>
            <person name="Yang W."/>
            <person name="Lou X."/>
            <person name="Chen J."/>
            <person name="Feng M."/>
            <person name="Jian J."/>
            <person name="Zhang X."/>
            <person name="Luo G."/>
            <person name="Jiang Y."/>
            <person name="Liu J."/>
            <person name="Wang Z."/>
            <person name="Sha Y."/>
            <person name="Zhang B."/>
            <person name="Wu H."/>
            <person name="Tang D."/>
            <person name="Shen Q."/>
            <person name="Xue P."/>
            <person name="Zou S."/>
            <person name="Wang X."/>
            <person name="Liu X."/>
            <person name="Wang F."/>
            <person name="Yang Y."/>
            <person name="An X."/>
            <person name="Dong Z."/>
            <person name="Zhang K."/>
            <person name="Zhang X."/>
            <person name="Luo M.C."/>
            <person name="Dvorak J."/>
            <person name="Tong Y."/>
            <person name="Wang J."/>
            <person name="Yang H."/>
            <person name="Li Z."/>
            <person name="Wang D."/>
            <person name="Zhang A."/>
            <person name="Wang J."/>
        </authorList>
    </citation>
    <scope>NUCLEOTIDE SEQUENCE</scope>
</reference>
<dbReference type="AlphaFoldDB" id="M7YL19"/>
<accession>M7YL19</accession>
<dbReference type="OMA" id="TELYANQ"/>
<sequence>MADIAVDKGDSILTPRWIGGQFRLTMEAEHLMAEVHLEAEHADIVAPTELYANQAFVVENTPSSRQ</sequence>
<organism evidence="1">
    <name type="scientific">Triticum urartu</name>
    <name type="common">Red wild einkorn</name>
    <name type="synonym">Crithodium urartu</name>
    <dbReference type="NCBI Taxonomy" id="4572"/>
    <lineage>
        <taxon>Eukaryota</taxon>
        <taxon>Viridiplantae</taxon>
        <taxon>Streptophyta</taxon>
        <taxon>Embryophyta</taxon>
        <taxon>Tracheophyta</taxon>
        <taxon>Spermatophyta</taxon>
        <taxon>Magnoliopsida</taxon>
        <taxon>Liliopsida</taxon>
        <taxon>Poales</taxon>
        <taxon>Poaceae</taxon>
        <taxon>BOP clade</taxon>
        <taxon>Pooideae</taxon>
        <taxon>Triticodae</taxon>
        <taxon>Triticeae</taxon>
        <taxon>Triticinae</taxon>
        <taxon>Triticum</taxon>
    </lineage>
</organism>
<protein>
    <submittedName>
        <fullName evidence="1">Uncharacterized protein</fullName>
    </submittedName>
</protein>